<gene>
    <name evidence="1" type="ORF">AKO1_003328</name>
</gene>
<keyword evidence="2" id="KW-1185">Reference proteome</keyword>
<dbReference type="EMBL" id="JAOPGA020001156">
    <property type="protein sequence ID" value="KAL0485682.1"/>
    <property type="molecule type" value="Genomic_DNA"/>
</dbReference>
<comment type="caution">
    <text evidence="1">The sequence shown here is derived from an EMBL/GenBank/DDBJ whole genome shotgun (WGS) entry which is preliminary data.</text>
</comment>
<organism evidence="1 2">
    <name type="scientific">Acrasis kona</name>
    <dbReference type="NCBI Taxonomy" id="1008807"/>
    <lineage>
        <taxon>Eukaryota</taxon>
        <taxon>Discoba</taxon>
        <taxon>Heterolobosea</taxon>
        <taxon>Tetramitia</taxon>
        <taxon>Eutetramitia</taxon>
        <taxon>Acrasidae</taxon>
        <taxon>Acrasis</taxon>
    </lineage>
</organism>
<dbReference type="Proteomes" id="UP001431209">
    <property type="component" value="Unassembled WGS sequence"/>
</dbReference>
<reference evidence="1 2" key="1">
    <citation type="submission" date="2024-03" db="EMBL/GenBank/DDBJ databases">
        <title>The Acrasis kona genome and developmental transcriptomes reveal deep origins of eukaryotic multicellular pathways.</title>
        <authorList>
            <person name="Sheikh S."/>
            <person name="Fu C.-J."/>
            <person name="Brown M.W."/>
            <person name="Baldauf S.L."/>
        </authorList>
    </citation>
    <scope>NUCLEOTIDE SEQUENCE [LARGE SCALE GENOMIC DNA]</scope>
    <source>
        <strain evidence="1 2">ATCC MYA-3509</strain>
    </source>
</reference>
<accession>A0AAW2Z8Z6</accession>
<evidence type="ECO:0000313" key="1">
    <source>
        <dbReference type="EMBL" id="KAL0485682.1"/>
    </source>
</evidence>
<sequence length="264" mass="29920">MGNQVVTPVTEQEIGTIPLTFNRLNPIRHSESKKYFDLKAKDVIPHRASWRMSSAEQLYFSDIDIVSADNNHNEHLAPSFIRLMRDTVQQNLQFVVSKPGLQHVVLSANETVAEDSGNSGGWNIIPINARYKWGEIYFLELVIECMNKDKMVMVGLIPYYRPGQCMIGRGGFCAKHHSDLHLLNKKIQIIFDLTDMGGIGNIYTIIDGCVCGKETGYRALNFTHHVPIVCLGYGCNKVRISKLSCPPDLKLIDNYKKEIFNQFE</sequence>
<evidence type="ECO:0000313" key="2">
    <source>
        <dbReference type="Proteomes" id="UP001431209"/>
    </source>
</evidence>
<name>A0AAW2Z8Z6_9EUKA</name>
<proteinExistence type="predicted"/>
<protein>
    <submittedName>
        <fullName evidence="1">Swoo</fullName>
    </submittedName>
</protein>
<dbReference type="AlphaFoldDB" id="A0AAW2Z8Z6"/>